<gene>
    <name evidence="2" type="ORF">HYALB_00012587</name>
</gene>
<evidence type="ECO:0000259" key="1">
    <source>
        <dbReference type="Pfam" id="PF23155"/>
    </source>
</evidence>
<organism evidence="2 3">
    <name type="scientific">Hymenoscyphus albidus</name>
    <dbReference type="NCBI Taxonomy" id="595503"/>
    <lineage>
        <taxon>Eukaryota</taxon>
        <taxon>Fungi</taxon>
        <taxon>Dikarya</taxon>
        <taxon>Ascomycota</taxon>
        <taxon>Pezizomycotina</taxon>
        <taxon>Leotiomycetes</taxon>
        <taxon>Helotiales</taxon>
        <taxon>Helotiaceae</taxon>
        <taxon>Hymenoscyphus</taxon>
    </lineage>
</organism>
<accession>A0A9N9LRK0</accession>
<name>A0A9N9LRK0_9HELO</name>
<sequence length="202" mass="21825">MASFLNTTYAVEVITTLPPSITKPQVLSLLHDRISMLDLNPLLKSHTLLPPPASTNFYATVPAEHKDFTTAEIEALPIYKVVEGTGPEEQEGGSWRGGWAKRIIPGEIIYDTSMQLRDDGMITLTHAPMGVGTVTTWTVKEEGGKLILGLKGVVSANRMLMGFIRTTLQGSYDKLAADFVAELEKRAREEGVAKDGAAVGGV</sequence>
<dbReference type="EMBL" id="CAJVRM010000212">
    <property type="protein sequence ID" value="CAG8977302.1"/>
    <property type="molecule type" value="Genomic_DNA"/>
</dbReference>
<dbReference type="PANTHER" id="PTHR38117">
    <property type="entry name" value="NACHT AND WD40 DOMAIN PROTEIN"/>
    <property type="match status" value="1"/>
</dbReference>
<dbReference type="OrthoDB" id="3246050at2759"/>
<protein>
    <recommendedName>
        <fullName evidence="1">DUF7053 domain-containing protein</fullName>
    </recommendedName>
</protein>
<keyword evidence="3" id="KW-1185">Reference proteome</keyword>
<comment type="caution">
    <text evidence="2">The sequence shown here is derived from an EMBL/GenBank/DDBJ whole genome shotgun (WGS) entry which is preliminary data.</text>
</comment>
<dbReference type="InterPro" id="IPR055481">
    <property type="entry name" value="DUF7053"/>
</dbReference>
<evidence type="ECO:0000313" key="3">
    <source>
        <dbReference type="Proteomes" id="UP000701801"/>
    </source>
</evidence>
<reference evidence="2" key="1">
    <citation type="submission" date="2021-07" db="EMBL/GenBank/DDBJ databases">
        <authorList>
            <person name="Durling M."/>
        </authorList>
    </citation>
    <scope>NUCLEOTIDE SEQUENCE</scope>
</reference>
<dbReference type="AlphaFoldDB" id="A0A9N9LRK0"/>
<proteinExistence type="predicted"/>
<evidence type="ECO:0000313" key="2">
    <source>
        <dbReference type="EMBL" id="CAG8977302.1"/>
    </source>
</evidence>
<dbReference type="Pfam" id="PF23155">
    <property type="entry name" value="DUF7053"/>
    <property type="match status" value="1"/>
</dbReference>
<dbReference type="PANTHER" id="PTHR38117:SF2">
    <property type="entry name" value="NACHT AND WD40 DOMAIN PROTEIN"/>
    <property type="match status" value="1"/>
</dbReference>
<feature type="domain" description="DUF7053" evidence="1">
    <location>
        <begin position="8"/>
        <end position="184"/>
    </location>
</feature>
<dbReference type="Proteomes" id="UP000701801">
    <property type="component" value="Unassembled WGS sequence"/>
</dbReference>